<evidence type="ECO:0000313" key="2">
    <source>
        <dbReference type="Proteomes" id="UP000695007"/>
    </source>
</evidence>
<proteinExistence type="predicted"/>
<gene>
    <name evidence="3" type="primary">LOC105365305</name>
</gene>
<feature type="compositionally biased region" description="Basic and acidic residues" evidence="1">
    <location>
        <begin position="30"/>
        <end position="44"/>
    </location>
</feature>
<dbReference type="AlphaFoldDB" id="A0AAJ7DZ48"/>
<protein>
    <submittedName>
        <fullName evidence="3">Uncharacterized protein LOC105365305</fullName>
    </submittedName>
</protein>
<dbReference type="Proteomes" id="UP000695007">
    <property type="component" value="Unplaced"/>
</dbReference>
<sequence length="185" mass="21568">MPRSAEPREAEDSEPRKPEPAPKRKLPLRRRIDVAKRARDRGESYETPGGKWMPQREQRPPCTDGCRLKCSQRLSSKDRLEIFQTFWSIADHAAQWNFIARNMRVTPKEKCTTVRGESRRSFTRTYYFQPRTNREQVCKTMFLNTLGISNAWVATVCKKLTLNGFVSDDGRGKIGHRRKKLVELV</sequence>
<dbReference type="PANTHER" id="PTHR10773">
    <property type="entry name" value="DNA-DIRECTED RNA POLYMERASES I, II, AND III SUBUNIT RPABC2"/>
    <property type="match status" value="1"/>
</dbReference>
<evidence type="ECO:0000256" key="1">
    <source>
        <dbReference type="SAM" id="MobiDB-lite"/>
    </source>
</evidence>
<reference evidence="3" key="1">
    <citation type="submission" date="2025-08" db="UniProtKB">
        <authorList>
            <consortium name="RefSeq"/>
        </authorList>
    </citation>
    <scope>IDENTIFICATION</scope>
</reference>
<keyword evidence="2" id="KW-1185">Reference proteome</keyword>
<evidence type="ECO:0000313" key="3">
    <source>
        <dbReference type="RefSeq" id="XP_011501733.1"/>
    </source>
</evidence>
<dbReference type="PANTHER" id="PTHR10773:SF19">
    <property type="match status" value="1"/>
</dbReference>
<feature type="region of interest" description="Disordered" evidence="1">
    <location>
        <begin position="1"/>
        <end position="58"/>
    </location>
</feature>
<accession>A0AAJ7DZ48</accession>
<dbReference type="GeneID" id="105365305"/>
<feature type="compositionally biased region" description="Basic and acidic residues" evidence="1">
    <location>
        <begin position="1"/>
        <end position="22"/>
    </location>
</feature>
<dbReference type="KEGG" id="csol:105365305"/>
<name>A0AAJ7DZ48_9HYME</name>
<organism evidence="2 3">
    <name type="scientific">Ceratosolen solmsi marchali</name>
    <dbReference type="NCBI Taxonomy" id="326594"/>
    <lineage>
        <taxon>Eukaryota</taxon>
        <taxon>Metazoa</taxon>
        <taxon>Ecdysozoa</taxon>
        <taxon>Arthropoda</taxon>
        <taxon>Hexapoda</taxon>
        <taxon>Insecta</taxon>
        <taxon>Pterygota</taxon>
        <taxon>Neoptera</taxon>
        <taxon>Endopterygota</taxon>
        <taxon>Hymenoptera</taxon>
        <taxon>Apocrita</taxon>
        <taxon>Proctotrupomorpha</taxon>
        <taxon>Chalcidoidea</taxon>
        <taxon>Agaonidae</taxon>
        <taxon>Agaoninae</taxon>
        <taxon>Ceratosolen</taxon>
    </lineage>
</organism>
<dbReference type="RefSeq" id="XP_011501733.1">
    <property type="nucleotide sequence ID" value="XM_011503431.1"/>
</dbReference>